<dbReference type="Gene3D" id="3.80.30.20">
    <property type="entry name" value="tm_1862 like domain"/>
    <property type="match status" value="1"/>
</dbReference>
<dbReference type="NCBIfam" id="TIGR00089">
    <property type="entry name" value="MiaB/RimO family radical SAM methylthiotransferase"/>
    <property type="match status" value="1"/>
</dbReference>
<keyword evidence="7 10" id="KW-0408">Iron</keyword>
<keyword evidence="3 10" id="KW-0963">Cytoplasm</keyword>
<keyword evidence="5 10" id="KW-0949">S-adenosyl-L-methionine</keyword>
<dbReference type="InterPro" id="IPR023404">
    <property type="entry name" value="rSAM_horseshoe"/>
</dbReference>
<dbReference type="InterPro" id="IPR007197">
    <property type="entry name" value="rSAM"/>
</dbReference>
<dbReference type="PANTHER" id="PTHR43837:SF1">
    <property type="entry name" value="RIBOSOMAL PROTEIN US12 METHYLTHIOTRANSFERASE RIMO"/>
    <property type="match status" value="1"/>
</dbReference>
<dbReference type="EMBL" id="AP019697">
    <property type="protein sequence ID" value="BBK24880.1"/>
    <property type="molecule type" value="Genomic_DNA"/>
</dbReference>
<name>A0A8D5A5U8_9FIRM</name>
<evidence type="ECO:0000256" key="6">
    <source>
        <dbReference type="ARBA" id="ARBA00022723"/>
    </source>
</evidence>
<evidence type="ECO:0000313" key="14">
    <source>
        <dbReference type="EMBL" id="BBK24880.1"/>
    </source>
</evidence>
<keyword evidence="15" id="KW-1185">Reference proteome</keyword>
<dbReference type="InterPro" id="IPR005839">
    <property type="entry name" value="Methylthiotransferase"/>
</dbReference>
<dbReference type="SFLD" id="SFLDG01082">
    <property type="entry name" value="B12-binding_domain_containing"/>
    <property type="match status" value="1"/>
</dbReference>
<dbReference type="GO" id="GO:0005840">
    <property type="term" value="C:ribosome"/>
    <property type="evidence" value="ECO:0007669"/>
    <property type="project" value="UniProtKB-KW"/>
</dbReference>
<dbReference type="InterPro" id="IPR012340">
    <property type="entry name" value="NA-bd_OB-fold"/>
</dbReference>
<dbReference type="GeneID" id="92716036"/>
<evidence type="ECO:0000256" key="2">
    <source>
        <dbReference type="ARBA" id="ARBA00022485"/>
    </source>
</evidence>
<dbReference type="SFLD" id="SFLDS00029">
    <property type="entry name" value="Radical_SAM"/>
    <property type="match status" value="1"/>
</dbReference>
<dbReference type="PROSITE" id="PS01278">
    <property type="entry name" value="MTTASE_RADICAL"/>
    <property type="match status" value="1"/>
</dbReference>
<evidence type="ECO:0000313" key="15">
    <source>
        <dbReference type="Proteomes" id="UP000320585"/>
    </source>
</evidence>
<feature type="domain" description="Radical SAM core" evidence="13">
    <location>
        <begin position="145"/>
        <end position="375"/>
    </location>
</feature>
<comment type="function">
    <text evidence="10">Catalyzes the methylthiolation of an aspartic acid residue of ribosomal protein uS12.</text>
</comment>
<feature type="domain" description="TRAM" evidence="11">
    <location>
        <begin position="378"/>
        <end position="448"/>
    </location>
</feature>
<feature type="domain" description="MTTase N-terminal" evidence="12">
    <location>
        <begin position="4"/>
        <end position="120"/>
    </location>
</feature>
<sequence length="448" mass="50254">MTVKTLGVVSLGCSKNLVDTEMMVGILEKDGYKMVDDLDDAQVIFVNTCTFIDAAKEESIQTILQAAEYKKSGICEKLVVAGCLAQQYKKSLSAELPEVDIFIGTESWQLISEALKESYAEQGENVFKFNMKPCNNEESMPREILTPKYSAYVKIAEGCSNGCTFCYIPYVRGPMRSRPVASIVHEVRRLAADGVREFNLIAQDLSCYGRDLSEPASLAKLLKELVRIEGVKRIRLFYLYPTYFDDELLQIILTEPKICKYVDIPLQHISNNVLKRMNRKDSTESIRELLSKIRSSSPRMTVRTTLMVGFPGETDQDFQELCDFIKEVKFDDMGAFMFSPQEGTPAAGMADQIPEEVKESRYHELMSIQAGISEENNENLIGTETEVLVEELIDTGDGNIQAKGRASFQAPEVDGNVYIDQPDDLQPGDFVNVKIVDGYAYDLIGEKI</sequence>
<dbReference type="CDD" id="cd01335">
    <property type="entry name" value="Radical_SAM"/>
    <property type="match status" value="1"/>
</dbReference>
<feature type="binding site" evidence="10">
    <location>
        <position position="13"/>
    </location>
    <ligand>
        <name>[4Fe-4S] cluster</name>
        <dbReference type="ChEBI" id="CHEBI:49883"/>
        <label>1</label>
    </ligand>
</feature>
<evidence type="ECO:0000259" key="12">
    <source>
        <dbReference type="PROSITE" id="PS51449"/>
    </source>
</evidence>
<dbReference type="Pfam" id="PF18693">
    <property type="entry name" value="TRAM_2"/>
    <property type="match status" value="1"/>
</dbReference>
<dbReference type="PROSITE" id="PS51918">
    <property type="entry name" value="RADICAL_SAM"/>
    <property type="match status" value="1"/>
</dbReference>
<reference evidence="15" key="1">
    <citation type="submission" date="2019-05" db="EMBL/GenBank/DDBJ databases">
        <title>Complete genome sequencing of Dialister sp. strain 5BBH33.</title>
        <authorList>
            <person name="Sakamoto M."/>
            <person name="Murakami T."/>
            <person name="Mori H."/>
        </authorList>
    </citation>
    <scope>NUCLEOTIDE SEQUENCE [LARGE SCALE GENOMIC DNA]</scope>
    <source>
        <strain evidence="15">5BBH33</strain>
    </source>
</reference>
<keyword evidence="14" id="KW-0687">Ribonucleoprotein</keyword>
<evidence type="ECO:0000256" key="1">
    <source>
        <dbReference type="ARBA" id="ARBA00003234"/>
    </source>
</evidence>
<dbReference type="FunFam" id="3.40.50.12160:FF:000003">
    <property type="entry name" value="CDK5 regulatory subunit-associated protein 1"/>
    <property type="match status" value="1"/>
</dbReference>
<feature type="binding site" evidence="10">
    <location>
        <position position="49"/>
    </location>
    <ligand>
        <name>[4Fe-4S] cluster</name>
        <dbReference type="ChEBI" id="CHEBI:49883"/>
        <label>1</label>
    </ligand>
</feature>
<dbReference type="InterPro" id="IPR002792">
    <property type="entry name" value="TRAM_dom"/>
</dbReference>
<dbReference type="InterPro" id="IPR038135">
    <property type="entry name" value="Methylthiotransferase_N_sf"/>
</dbReference>
<dbReference type="GO" id="GO:0035599">
    <property type="term" value="F:aspartic acid methylthiotransferase activity"/>
    <property type="evidence" value="ECO:0007669"/>
    <property type="project" value="TreeGrafter"/>
</dbReference>
<dbReference type="FunFam" id="3.80.30.20:FF:000001">
    <property type="entry name" value="tRNA-2-methylthio-N(6)-dimethylallyladenosine synthase 2"/>
    <property type="match status" value="1"/>
</dbReference>
<dbReference type="SFLD" id="SFLDG01061">
    <property type="entry name" value="methylthiotransferase"/>
    <property type="match status" value="1"/>
</dbReference>
<keyword evidence="8 10" id="KW-0411">Iron-sulfur</keyword>
<feature type="binding site" evidence="10">
    <location>
        <position position="163"/>
    </location>
    <ligand>
        <name>[4Fe-4S] cluster</name>
        <dbReference type="ChEBI" id="CHEBI:49883"/>
        <label>2</label>
        <note>4Fe-4S-S-AdoMet</note>
    </ligand>
</feature>
<dbReference type="InterPro" id="IPR020612">
    <property type="entry name" value="Methylthiotransferase_CS"/>
</dbReference>
<organism evidence="14 15">
    <name type="scientific">Dialister hominis</name>
    <dbReference type="NCBI Taxonomy" id="2582419"/>
    <lineage>
        <taxon>Bacteria</taxon>
        <taxon>Bacillati</taxon>
        <taxon>Bacillota</taxon>
        <taxon>Negativicutes</taxon>
        <taxon>Veillonellales</taxon>
        <taxon>Veillonellaceae</taxon>
        <taxon>Dialister</taxon>
    </lineage>
</organism>
<comment type="catalytic activity">
    <reaction evidence="9">
        <text>N(6)-dimethylallyladenosine(37) in tRNA + (sulfur carrier)-SH + AH2 + 2 S-adenosyl-L-methionine = 2-methylsulfanyl-N(6)-dimethylallyladenosine(37) in tRNA + (sulfur carrier)-H + 5'-deoxyadenosine + L-methionine + A + S-adenosyl-L-homocysteine + 2 H(+)</text>
        <dbReference type="Rhea" id="RHEA:37067"/>
        <dbReference type="Rhea" id="RHEA-COMP:10375"/>
        <dbReference type="Rhea" id="RHEA-COMP:10376"/>
        <dbReference type="Rhea" id="RHEA-COMP:14737"/>
        <dbReference type="Rhea" id="RHEA-COMP:14739"/>
        <dbReference type="ChEBI" id="CHEBI:13193"/>
        <dbReference type="ChEBI" id="CHEBI:15378"/>
        <dbReference type="ChEBI" id="CHEBI:17319"/>
        <dbReference type="ChEBI" id="CHEBI:17499"/>
        <dbReference type="ChEBI" id="CHEBI:29917"/>
        <dbReference type="ChEBI" id="CHEBI:57844"/>
        <dbReference type="ChEBI" id="CHEBI:57856"/>
        <dbReference type="ChEBI" id="CHEBI:59789"/>
        <dbReference type="ChEBI" id="CHEBI:64428"/>
        <dbReference type="ChEBI" id="CHEBI:74415"/>
        <dbReference type="ChEBI" id="CHEBI:74417"/>
        <dbReference type="EC" id="2.8.4.3"/>
    </reaction>
</comment>
<keyword evidence="6 10" id="KW-0479">Metal-binding</keyword>
<dbReference type="InterPro" id="IPR005840">
    <property type="entry name" value="Ribosomal_uS12_MeSTrfase_RimO"/>
</dbReference>
<dbReference type="GO" id="GO:0005829">
    <property type="term" value="C:cytosol"/>
    <property type="evidence" value="ECO:0007669"/>
    <property type="project" value="TreeGrafter"/>
</dbReference>
<gene>
    <name evidence="10 14" type="primary">rimO</name>
    <name evidence="14" type="ORF">Dia5BBH33_08150</name>
</gene>
<dbReference type="RefSeq" id="WP_143332432.1">
    <property type="nucleotide sequence ID" value="NZ_AP019697.1"/>
</dbReference>
<evidence type="ECO:0000256" key="4">
    <source>
        <dbReference type="ARBA" id="ARBA00022679"/>
    </source>
</evidence>
<dbReference type="SUPFAM" id="SSF102114">
    <property type="entry name" value="Radical SAM enzymes"/>
    <property type="match status" value="1"/>
</dbReference>
<comment type="similarity">
    <text evidence="10">Belongs to the methylthiotransferase family. RimO subfamily.</text>
</comment>
<dbReference type="GO" id="GO:0046872">
    <property type="term" value="F:metal ion binding"/>
    <property type="evidence" value="ECO:0007669"/>
    <property type="project" value="UniProtKB-KW"/>
</dbReference>
<dbReference type="GO" id="GO:0051539">
    <property type="term" value="F:4 iron, 4 sulfur cluster binding"/>
    <property type="evidence" value="ECO:0007669"/>
    <property type="project" value="UniProtKB-UniRule"/>
</dbReference>
<comment type="catalytic activity">
    <reaction evidence="10">
        <text>L-aspartate(89)-[ribosomal protein uS12]-hydrogen + (sulfur carrier)-SH + AH2 + 2 S-adenosyl-L-methionine = 3-methylsulfanyl-L-aspartate(89)-[ribosomal protein uS12]-hydrogen + (sulfur carrier)-H + 5'-deoxyadenosine + L-methionine + A + S-adenosyl-L-homocysteine + 2 H(+)</text>
        <dbReference type="Rhea" id="RHEA:37087"/>
        <dbReference type="Rhea" id="RHEA-COMP:10460"/>
        <dbReference type="Rhea" id="RHEA-COMP:10461"/>
        <dbReference type="Rhea" id="RHEA-COMP:14737"/>
        <dbReference type="Rhea" id="RHEA-COMP:14739"/>
        <dbReference type="ChEBI" id="CHEBI:13193"/>
        <dbReference type="ChEBI" id="CHEBI:15378"/>
        <dbReference type="ChEBI" id="CHEBI:17319"/>
        <dbReference type="ChEBI" id="CHEBI:17499"/>
        <dbReference type="ChEBI" id="CHEBI:29917"/>
        <dbReference type="ChEBI" id="CHEBI:29961"/>
        <dbReference type="ChEBI" id="CHEBI:57844"/>
        <dbReference type="ChEBI" id="CHEBI:57856"/>
        <dbReference type="ChEBI" id="CHEBI:59789"/>
        <dbReference type="ChEBI" id="CHEBI:64428"/>
        <dbReference type="ChEBI" id="CHEBI:73599"/>
        <dbReference type="EC" id="2.8.4.4"/>
    </reaction>
</comment>
<evidence type="ECO:0000259" key="11">
    <source>
        <dbReference type="PROSITE" id="PS50926"/>
    </source>
</evidence>
<dbReference type="InterPro" id="IPR058240">
    <property type="entry name" value="rSAM_sf"/>
</dbReference>
<dbReference type="PROSITE" id="PS51449">
    <property type="entry name" value="MTTASE_N"/>
    <property type="match status" value="1"/>
</dbReference>
<dbReference type="OrthoDB" id="9805215at2"/>
<evidence type="ECO:0000256" key="8">
    <source>
        <dbReference type="ARBA" id="ARBA00023014"/>
    </source>
</evidence>
<dbReference type="KEGG" id="dho:Dia5BBH33_08150"/>
<dbReference type="InterPro" id="IPR006638">
    <property type="entry name" value="Elp3/MiaA/NifB-like_rSAM"/>
</dbReference>
<evidence type="ECO:0000256" key="7">
    <source>
        <dbReference type="ARBA" id="ARBA00023004"/>
    </source>
</evidence>
<dbReference type="Proteomes" id="UP000320585">
    <property type="component" value="Chromosome"/>
</dbReference>
<dbReference type="GO" id="GO:0103039">
    <property type="term" value="F:protein methylthiotransferase activity"/>
    <property type="evidence" value="ECO:0007669"/>
    <property type="project" value="UniProtKB-EC"/>
</dbReference>
<comment type="subcellular location">
    <subcellularLocation>
        <location evidence="10">Cytoplasm</location>
    </subcellularLocation>
</comment>
<dbReference type="Gene3D" id="2.40.50.140">
    <property type="entry name" value="Nucleic acid-binding proteins"/>
    <property type="match status" value="1"/>
</dbReference>
<feature type="binding site" evidence="10">
    <location>
        <position position="83"/>
    </location>
    <ligand>
        <name>[4Fe-4S] cluster</name>
        <dbReference type="ChEBI" id="CHEBI:49883"/>
        <label>1</label>
    </ligand>
</feature>
<dbReference type="Pfam" id="PF04055">
    <property type="entry name" value="Radical_SAM"/>
    <property type="match status" value="1"/>
</dbReference>
<feature type="binding site" evidence="10">
    <location>
        <position position="159"/>
    </location>
    <ligand>
        <name>[4Fe-4S] cluster</name>
        <dbReference type="ChEBI" id="CHEBI:49883"/>
        <label>2</label>
        <note>4Fe-4S-S-AdoMet</note>
    </ligand>
</feature>
<dbReference type="SMART" id="SM00729">
    <property type="entry name" value="Elp3"/>
    <property type="match status" value="1"/>
</dbReference>
<dbReference type="PANTHER" id="PTHR43837">
    <property type="entry name" value="RIBOSOMAL PROTEIN S12 METHYLTHIOTRANSFERASE RIMO"/>
    <property type="match status" value="1"/>
</dbReference>
<evidence type="ECO:0000259" key="13">
    <source>
        <dbReference type="PROSITE" id="PS51918"/>
    </source>
</evidence>
<keyword evidence="4 10" id="KW-0808">Transferase</keyword>
<dbReference type="InterPro" id="IPR013848">
    <property type="entry name" value="Methylthiotransferase_N"/>
</dbReference>
<keyword evidence="14" id="KW-0689">Ribosomal protein</keyword>
<evidence type="ECO:0000256" key="3">
    <source>
        <dbReference type="ARBA" id="ARBA00022490"/>
    </source>
</evidence>
<dbReference type="Gene3D" id="3.40.50.12160">
    <property type="entry name" value="Methylthiotransferase, N-terminal domain"/>
    <property type="match status" value="1"/>
</dbReference>
<dbReference type="GO" id="GO:0035597">
    <property type="term" value="F:tRNA-2-methylthio-N(6)-dimethylallyladenosine(37) synthase activity"/>
    <property type="evidence" value="ECO:0007669"/>
    <property type="project" value="UniProtKB-EC"/>
</dbReference>
<dbReference type="HAMAP" id="MF_01865">
    <property type="entry name" value="MTTase_RimO"/>
    <property type="match status" value="1"/>
</dbReference>
<comment type="cofactor">
    <cofactor evidence="10">
        <name>[4Fe-4S] cluster</name>
        <dbReference type="ChEBI" id="CHEBI:49883"/>
    </cofactor>
    <text evidence="10">Binds 2 [4Fe-4S] clusters. One cluster is coordinated with 3 cysteines and an exchangeable S-adenosyl-L-methionine.</text>
</comment>
<evidence type="ECO:0000256" key="10">
    <source>
        <dbReference type="HAMAP-Rule" id="MF_01865"/>
    </source>
</evidence>
<dbReference type="NCBIfam" id="TIGR01125">
    <property type="entry name" value="30S ribosomal protein S12 methylthiotransferase RimO"/>
    <property type="match status" value="1"/>
</dbReference>
<comment type="function">
    <text evidence="1">Catalyzes the methylthiolation of N6-(dimethylallyl)adenosine (i(6)A), leading to the formation of 2-methylthio-N6-(dimethylallyl)adenosine (ms(2)i(6)A) at position 37 in tRNAs that read codons beginning with uridine.</text>
</comment>
<accession>A0A8D5A5U8</accession>
<keyword evidence="2 10" id="KW-0004">4Fe-4S</keyword>
<dbReference type="SFLD" id="SFLDF00274">
    <property type="entry name" value="ribosomal_protein_S12_methylth"/>
    <property type="match status" value="1"/>
</dbReference>
<dbReference type="EC" id="2.8.4.4" evidence="10"/>
<proteinExistence type="inferred from homology"/>
<evidence type="ECO:0000256" key="9">
    <source>
        <dbReference type="ARBA" id="ARBA00051425"/>
    </source>
</evidence>
<dbReference type="AlphaFoldDB" id="A0A8D5A5U8"/>
<dbReference type="PROSITE" id="PS50926">
    <property type="entry name" value="TRAM"/>
    <property type="match status" value="1"/>
</dbReference>
<evidence type="ECO:0000256" key="5">
    <source>
        <dbReference type="ARBA" id="ARBA00022691"/>
    </source>
</evidence>
<protein>
    <recommendedName>
        <fullName evidence="10">Ribosomal protein uS12 methylthiotransferase RimO</fullName>
        <shortName evidence="10">uS12 MTTase</shortName>
        <shortName evidence="10">uS12 methylthiotransferase</shortName>
        <ecNumber evidence="10">2.8.4.4</ecNumber>
    </recommendedName>
    <alternativeName>
        <fullName evidence="10">Ribosomal protein uS12 (aspartate-C(3))-methylthiotransferase</fullName>
    </alternativeName>
    <alternativeName>
        <fullName evidence="10">Ribosome maturation factor RimO</fullName>
    </alternativeName>
</protein>
<dbReference type="Pfam" id="PF00919">
    <property type="entry name" value="UPF0004"/>
    <property type="match status" value="1"/>
</dbReference>
<feature type="binding site" evidence="10">
    <location>
        <position position="166"/>
    </location>
    <ligand>
        <name>[4Fe-4S] cluster</name>
        <dbReference type="ChEBI" id="CHEBI:49883"/>
        <label>2</label>
        <note>4Fe-4S-S-AdoMet</note>
    </ligand>
</feature>